<protein>
    <submittedName>
        <fullName evidence="2">Uncharacterized protein</fullName>
    </submittedName>
</protein>
<dbReference type="AlphaFoldDB" id="A0A8T0HU57"/>
<evidence type="ECO:0000313" key="3">
    <source>
        <dbReference type="Proteomes" id="UP000822688"/>
    </source>
</evidence>
<organism evidence="2 3">
    <name type="scientific">Ceratodon purpureus</name>
    <name type="common">Fire moss</name>
    <name type="synonym">Dicranum purpureum</name>
    <dbReference type="NCBI Taxonomy" id="3225"/>
    <lineage>
        <taxon>Eukaryota</taxon>
        <taxon>Viridiplantae</taxon>
        <taxon>Streptophyta</taxon>
        <taxon>Embryophyta</taxon>
        <taxon>Bryophyta</taxon>
        <taxon>Bryophytina</taxon>
        <taxon>Bryopsida</taxon>
        <taxon>Dicranidae</taxon>
        <taxon>Pseudoditrichales</taxon>
        <taxon>Ditrichaceae</taxon>
        <taxon>Ceratodon</taxon>
    </lineage>
</organism>
<keyword evidence="1" id="KW-0812">Transmembrane</keyword>
<accession>A0A8T0HU57</accession>
<sequence length="111" mass="12515">MMVGDAKCATLDSLPMKCSFLLVATSIIYFVSPYVWPFIWIVPDSRAESHSLLAGCKTLAFRRSFSRSRVRVDPAIPPRHMTAAMVQFNVCLNHSHRLCNVCSYASIMFLI</sequence>
<keyword evidence="1" id="KW-1133">Transmembrane helix</keyword>
<proteinExistence type="predicted"/>
<reference evidence="2" key="1">
    <citation type="submission" date="2020-06" db="EMBL/GenBank/DDBJ databases">
        <title>WGS assembly of Ceratodon purpureus strain R40.</title>
        <authorList>
            <person name="Carey S.B."/>
            <person name="Jenkins J."/>
            <person name="Shu S."/>
            <person name="Lovell J.T."/>
            <person name="Sreedasyam A."/>
            <person name="Maumus F."/>
            <person name="Tiley G.P."/>
            <person name="Fernandez-Pozo N."/>
            <person name="Barry K."/>
            <person name="Chen C."/>
            <person name="Wang M."/>
            <person name="Lipzen A."/>
            <person name="Daum C."/>
            <person name="Saski C.A."/>
            <person name="Payton A.C."/>
            <person name="Mcbreen J.C."/>
            <person name="Conrad R.E."/>
            <person name="Kollar L.M."/>
            <person name="Olsson S."/>
            <person name="Huttunen S."/>
            <person name="Landis J.B."/>
            <person name="Wickett N.J."/>
            <person name="Johnson M.G."/>
            <person name="Rensing S.A."/>
            <person name="Grimwood J."/>
            <person name="Schmutz J."/>
            <person name="Mcdaniel S.F."/>
        </authorList>
    </citation>
    <scope>NUCLEOTIDE SEQUENCE</scope>
    <source>
        <strain evidence="2">R40</strain>
    </source>
</reference>
<keyword evidence="1" id="KW-0472">Membrane</keyword>
<feature type="transmembrane region" description="Helical" evidence="1">
    <location>
        <begin position="20"/>
        <end position="42"/>
    </location>
</feature>
<gene>
    <name evidence="2" type="ORF">KC19_VG250200</name>
</gene>
<comment type="caution">
    <text evidence="2">The sequence shown here is derived from an EMBL/GenBank/DDBJ whole genome shotgun (WGS) entry which is preliminary data.</text>
</comment>
<evidence type="ECO:0000313" key="2">
    <source>
        <dbReference type="EMBL" id="KAG0574281.1"/>
    </source>
</evidence>
<dbReference type="EMBL" id="CM026426">
    <property type="protein sequence ID" value="KAG0574281.1"/>
    <property type="molecule type" value="Genomic_DNA"/>
</dbReference>
<evidence type="ECO:0000256" key="1">
    <source>
        <dbReference type="SAM" id="Phobius"/>
    </source>
</evidence>
<keyword evidence="3" id="KW-1185">Reference proteome</keyword>
<name>A0A8T0HU57_CERPU</name>
<dbReference type="Proteomes" id="UP000822688">
    <property type="component" value="Chromosome V"/>
</dbReference>